<reference evidence="2 3" key="1">
    <citation type="submission" date="2018-10" db="EMBL/GenBank/DDBJ databases">
        <title>Anaerotruncus faecis sp. nov., isolated from human feces.</title>
        <authorList>
            <person name="Wang Y.-J."/>
        </authorList>
    </citation>
    <scope>NUCLEOTIDE SEQUENCE [LARGE SCALE GENOMIC DNA]</scope>
    <source>
        <strain evidence="2 3">22A2-44</strain>
    </source>
</reference>
<name>A0A498CPW4_9FIRM</name>
<protein>
    <submittedName>
        <fullName evidence="2">ECF transporter S component</fullName>
    </submittedName>
</protein>
<feature type="transmembrane region" description="Helical" evidence="1">
    <location>
        <begin position="170"/>
        <end position="198"/>
    </location>
</feature>
<organism evidence="2 3">
    <name type="scientific">Anaerotruncus massiliensis</name>
    <name type="common">ex Liu et al. 2021</name>
    <dbReference type="NCBI Taxonomy" id="2321404"/>
    <lineage>
        <taxon>Bacteria</taxon>
        <taxon>Bacillati</taxon>
        <taxon>Bacillota</taxon>
        <taxon>Clostridia</taxon>
        <taxon>Eubacteriales</taxon>
        <taxon>Oscillospiraceae</taxon>
        <taxon>Anaerotruncus</taxon>
    </lineage>
</organism>
<keyword evidence="1" id="KW-0812">Transmembrane</keyword>
<dbReference type="AlphaFoldDB" id="A0A498CPW4"/>
<dbReference type="Pfam" id="PF12822">
    <property type="entry name" value="ECF_trnsprt"/>
    <property type="match status" value="1"/>
</dbReference>
<keyword evidence="1" id="KW-1133">Transmembrane helix</keyword>
<feature type="transmembrane region" description="Helical" evidence="1">
    <location>
        <begin position="131"/>
        <end position="158"/>
    </location>
</feature>
<evidence type="ECO:0000256" key="1">
    <source>
        <dbReference type="SAM" id="Phobius"/>
    </source>
</evidence>
<feature type="transmembrane region" description="Helical" evidence="1">
    <location>
        <begin position="12"/>
        <end position="34"/>
    </location>
</feature>
<dbReference type="Proteomes" id="UP000276301">
    <property type="component" value="Unassembled WGS sequence"/>
</dbReference>
<keyword evidence="3" id="KW-1185">Reference proteome</keyword>
<keyword evidence="1" id="KW-0472">Membrane</keyword>
<proteinExistence type="predicted"/>
<dbReference type="GO" id="GO:0022857">
    <property type="term" value="F:transmembrane transporter activity"/>
    <property type="evidence" value="ECO:0007669"/>
    <property type="project" value="InterPro"/>
</dbReference>
<evidence type="ECO:0000313" key="2">
    <source>
        <dbReference type="EMBL" id="RLL14558.1"/>
    </source>
</evidence>
<evidence type="ECO:0000313" key="3">
    <source>
        <dbReference type="Proteomes" id="UP000276301"/>
    </source>
</evidence>
<dbReference type="EMBL" id="RCHT01000001">
    <property type="protein sequence ID" value="RLL14558.1"/>
    <property type="molecule type" value="Genomic_DNA"/>
</dbReference>
<feature type="transmembrane region" description="Helical" evidence="1">
    <location>
        <begin position="98"/>
        <end position="119"/>
    </location>
</feature>
<dbReference type="RefSeq" id="WP_121585652.1">
    <property type="nucleotide sequence ID" value="NZ_RCHT01000001.1"/>
</dbReference>
<feature type="transmembrane region" description="Helical" evidence="1">
    <location>
        <begin position="46"/>
        <end position="71"/>
    </location>
</feature>
<dbReference type="InterPro" id="IPR024529">
    <property type="entry name" value="ECF_trnsprt_substrate-spec"/>
</dbReference>
<dbReference type="Gene3D" id="1.10.1760.20">
    <property type="match status" value="1"/>
</dbReference>
<accession>A0A498CPW4</accession>
<comment type="caution">
    <text evidence="2">The sequence shown here is derived from an EMBL/GenBank/DDBJ whole genome shotgun (WGS) entry which is preliminary data.</text>
</comment>
<gene>
    <name evidence="2" type="ORF">D4A47_00825</name>
</gene>
<sequence>MKESLSRTKYLSMLGLLAAMEIVLTLTPLGFIPLGVTKATTLHIPVILGGVLMGPLAGGILGGVFGLLSVITNTFQPTITSFVFTPFYSLTPEYSGNLWSLVIAILPRVLIGVFSAWVFRLLRRAFKGDTAAFLGAGIVGAITNTGLVMGGIYLFFGASYAAAKGIARSALLGVIMGVIGLNGVLEAVIAAVLTVALGKPLATVLRRMR</sequence>